<evidence type="ECO:0000256" key="3">
    <source>
        <dbReference type="ARBA" id="ARBA00022487"/>
    </source>
</evidence>
<dbReference type="InterPro" id="IPR029058">
    <property type="entry name" value="AB_hydrolase_fold"/>
</dbReference>
<dbReference type="InterPro" id="IPR000675">
    <property type="entry name" value="Cutinase/axe"/>
</dbReference>
<feature type="disulfide bond" evidence="9">
    <location>
        <begin position="85"/>
        <end position="161"/>
    </location>
</feature>
<dbReference type="GeneID" id="8108557"/>
<comment type="similarity">
    <text evidence="1">Belongs to the cutinase family.</text>
</comment>
<dbReference type="OrthoDB" id="3225429at2759"/>
<dbReference type="GO" id="GO:0005576">
    <property type="term" value="C:extracellular region"/>
    <property type="evidence" value="ECO:0007669"/>
    <property type="project" value="InterPro"/>
</dbReference>
<dbReference type="InterPro" id="IPR011150">
    <property type="entry name" value="Cutinase_monf"/>
</dbReference>
<dbReference type="GO" id="GO:0016052">
    <property type="term" value="P:carbohydrate catabolic process"/>
    <property type="evidence" value="ECO:0007669"/>
    <property type="project" value="TreeGrafter"/>
</dbReference>
<feature type="active site" description="Nucleophile" evidence="8">
    <location>
        <position position="172"/>
    </location>
</feature>
<evidence type="ECO:0000256" key="9">
    <source>
        <dbReference type="PIRSR" id="PIRSR611150-2"/>
    </source>
</evidence>
<dbReference type="OMA" id="QWMADNC"/>
<dbReference type="PANTHER" id="PTHR48250:SF1">
    <property type="entry name" value="CUTINASE"/>
    <property type="match status" value="1"/>
</dbReference>
<organism evidence="11 12">
    <name type="scientific">Talaromyces stipitatus (strain ATCC 10500 / CBS 375.48 / QM 6759 / NRRL 1006)</name>
    <name type="common">Penicillium stipitatum</name>
    <dbReference type="NCBI Taxonomy" id="441959"/>
    <lineage>
        <taxon>Eukaryota</taxon>
        <taxon>Fungi</taxon>
        <taxon>Dikarya</taxon>
        <taxon>Ascomycota</taxon>
        <taxon>Pezizomycotina</taxon>
        <taxon>Eurotiomycetes</taxon>
        <taxon>Eurotiomycetidae</taxon>
        <taxon>Eurotiales</taxon>
        <taxon>Trichocomaceae</taxon>
        <taxon>Talaromyces</taxon>
        <taxon>Talaromyces sect. Talaromyces</taxon>
    </lineage>
</organism>
<dbReference type="GO" id="GO:0050525">
    <property type="term" value="F:cutinase activity"/>
    <property type="evidence" value="ECO:0007669"/>
    <property type="project" value="UniProtKB-EC"/>
</dbReference>
<evidence type="ECO:0000256" key="5">
    <source>
        <dbReference type="ARBA" id="ARBA00022801"/>
    </source>
</evidence>
<keyword evidence="12" id="KW-1185">Reference proteome</keyword>
<keyword evidence="3" id="KW-0719">Serine esterase</keyword>
<dbReference type="PhylomeDB" id="B8M9W6"/>
<dbReference type="EMBL" id="EQ962655">
    <property type="protein sequence ID" value="EED18118.1"/>
    <property type="molecule type" value="Genomic_DNA"/>
</dbReference>
<feature type="active site" evidence="8">
    <location>
        <position position="224"/>
    </location>
</feature>
<dbReference type="PRINTS" id="PR00129">
    <property type="entry name" value="CUTINASE"/>
</dbReference>
<comment type="catalytic activity">
    <reaction evidence="7">
        <text>cutin + H2O = cutin monomers.</text>
        <dbReference type="EC" id="3.1.1.74"/>
    </reaction>
</comment>
<evidence type="ECO:0000313" key="11">
    <source>
        <dbReference type="EMBL" id="EED18118.1"/>
    </source>
</evidence>
<feature type="disulfide bond" evidence="9">
    <location>
        <begin position="220"/>
        <end position="227"/>
    </location>
</feature>
<evidence type="ECO:0000256" key="1">
    <source>
        <dbReference type="ARBA" id="ARBA00007534"/>
    </source>
</evidence>
<dbReference type="STRING" id="441959.B8M9W6"/>
<dbReference type="RefSeq" id="XP_002482110.1">
    <property type="nucleotide sequence ID" value="XM_002482065.1"/>
</dbReference>
<protein>
    <recommendedName>
        <fullName evidence="2">cutinase</fullName>
        <ecNumber evidence="2">3.1.1.74</ecNumber>
    </recommendedName>
</protein>
<dbReference type="Gene3D" id="3.40.50.1820">
    <property type="entry name" value="alpha/beta hydrolase"/>
    <property type="match status" value="1"/>
</dbReference>
<evidence type="ECO:0000256" key="2">
    <source>
        <dbReference type="ARBA" id="ARBA00013095"/>
    </source>
</evidence>
<dbReference type="PANTHER" id="PTHR48250">
    <property type="entry name" value="CUTINASE 2-RELATED"/>
    <property type="match status" value="1"/>
</dbReference>
<dbReference type="Proteomes" id="UP000001745">
    <property type="component" value="Unassembled WGS sequence"/>
</dbReference>
<dbReference type="EC" id="3.1.1.74" evidence="2"/>
<reference evidence="12" key="1">
    <citation type="journal article" date="2015" name="Genome Announc.">
        <title>Genome sequence of the AIDS-associated pathogen Penicillium marneffei (ATCC18224) and its near taxonomic relative Talaromyces stipitatus (ATCC10500).</title>
        <authorList>
            <person name="Nierman W.C."/>
            <person name="Fedorova-Abrams N.D."/>
            <person name="Andrianopoulos A."/>
        </authorList>
    </citation>
    <scope>NUCLEOTIDE SEQUENCE [LARGE SCALE GENOMIC DNA]</scope>
    <source>
        <strain evidence="12">ATCC 10500 / CBS 375.48 / QM 6759 / NRRL 1006</strain>
    </source>
</reference>
<dbReference type="AlphaFoldDB" id="B8M9W6"/>
<evidence type="ECO:0000256" key="4">
    <source>
        <dbReference type="ARBA" id="ARBA00022729"/>
    </source>
</evidence>
<dbReference type="eggNOG" id="ENOG502S3AW">
    <property type="taxonomic scope" value="Eukaryota"/>
</dbReference>
<evidence type="ECO:0000256" key="7">
    <source>
        <dbReference type="ARBA" id="ARBA00034045"/>
    </source>
</evidence>
<evidence type="ECO:0000313" key="12">
    <source>
        <dbReference type="Proteomes" id="UP000001745"/>
    </source>
</evidence>
<dbReference type="InParanoid" id="B8M9W6"/>
<feature type="active site" description="Proton donor/acceptor" evidence="8">
    <location>
        <position position="237"/>
    </location>
</feature>
<proteinExistence type="inferred from homology"/>
<dbReference type="SMART" id="SM01110">
    <property type="entry name" value="Cutinase"/>
    <property type="match status" value="1"/>
</dbReference>
<keyword evidence="6 9" id="KW-1015">Disulfide bond</keyword>
<evidence type="ECO:0000256" key="8">
    <source>
        <dbReference type="PIRSR" id="PIRSR611150-1"/>
    </source>
</evidence>
<feature type="signal peptide" evidence="10">
    <location>
        <begin position="1"/>
        <end position="20"/>
    </location>
</feature>
<dbReference type="VEuPathDB" id="FungiDB:TSTA_118830"/>
<dbReference type="SUPFAM" id="SSF53474">
    <property type="entry name" value="alpha/beta-Hydrolases"/>
    <property type="match status" value="1"/>
</dbReference>
<evidence type="ECO:0000256" key="6">
    <source>
        <dbReference type="ARBA" id="ARBA00023157"/>
    </source>
</evidence>
<feature type="chain" id="PRO_5002877488" description="cutinase" evidence="10">
    <location>
        <begin position="21"/>
        <end position="253"/>
    </location>
</feature>
<gene>
    <name evidence="11" type="ORF">TSTA_118830</name>
</gene>
<dbReference type="Pfam" id="PF01083">
    <property type="entry name" value="Cutinase"/>
    <property type="match status" value="1"/>
</dbReference>
<keyword evidence="4 10" id="KW-0732">Signal</keyword>
<keyword evidence="5" id="KW-0378">Hydrolase</keyword>
<accession>B8M9W6</accession>
<name>B8M9W6_TALSN</name>
<dbReference type="ESTHER" id="talsn-b8m9w6">
    <property type="family name" value="Cutinase"/>
</dbReference>
<evidence type="ECO:0000256" key="10">
    <source>
        <dbReference type="SAM" id="SignalP"/>
    </source>
</evidence>
<dbReference type="HOGENOM" id="CLU_040058_2_1_1"/>
<sequence length="253" mass="26343">MHHSYFLKLILPTLLALTTAAPLTQRNTILNEFLTNLLKYLPAINTTINDATSIITDLDTLLAKLVGAKTTQNQLISASTSGSSCAEWTLIWARGTSEPGNMGVLVGPPLVWALQDIVGTNGLTIQGVNSYSASVAGYLAGGDASGSANMASLITQAHKSCPNTKLIAAGYSQGCQVTHNAISQLDAATAAWIDKVLLFGDPDNGQAIPHVNAANVYTVCHPGDDICLNGDLILVPHLTYAENVAAAAAFATA</sequence>